<dbReference type="EMBL" id="BSNF01000001">
    <property type="protein sequence ID" value="GLQ05947.1"/>
    <property type="molecule type" value="Genomic_DNA"/>
</dbReference>
<accession>A0ABQ5U1E2</accession>
<gene>
    <name evidence="5" type="ORF">GCM10007924_11680</name>
</gene>
<dbReference type="SMART" id="SM00382">
    <property type="entry name" value="AAA"/>
    <property type="match status" value="1"/>
</dbReference>
<reference evidence="5" key="2">
    <citation type="submission" date="2023-01" db="EMBL/GenBank/DDBJ databases">
        <title>Draft genome sequence of Sneathiella chinensis strain NBRC 103408.</title>
        <authorList>
            <person name="Sun Q."/>
            <person name="Mori K."/>
        </authorList>
    </citation>
    <scope>NUCLEOTIDE SEQUENCE</scope>
    <source>
        <strain evidence="5">NBRC 103408</strain>
    </source>
</reference>
<dbReference type="InterPro" id="IPR003593">
    <property type="entry name" value="AAA+_ATPase"/>
</dbReference>
<dbReference type="PANTHER" id="PTHR42781:SF4">
    <property type="entry name" value="SPERMIDINE_PUTRESCINE IMPORT ATP-BINDING PROTEIN POTA"/>
    <property type="match status" value="1"/>
</dbReference>
<evidence type="ECO:0000256" key="3">
    <source>
        <dbReference type="ARBA" id="ARBA00022840"/>
    </source>
</evidence>
<evidence type="ECO:0000313" key="6">
    <source>
        <dbReference type="Proteomes" id="UP001161409"/>
    </source>
</evidence>
<dbReference type="InterPro" id="IPR050093">
    <property type="entry name" value="ABC_SmlMolc_Importer"/>
</dbReference>
<name>A0ABQ5U1E2_9PROT</name>
<evidence type="ECO:0000259" key="4">
    <source>
        <dbReference type="PROSITE" id="PS50893"/>
    </source>
</evidence>
<protein>
    <submittedName>
        <fullName evidence="5">ABC transporter ATP-binding protein</fullName>
    </submittedName>
</protein>
<evidence type="ECO:0000256" key="1">
    <source>
        <dbReference type="ARBA" id="ARBA00022448"/>
    </source>
</evidence>
<feature type="domain" description="ABC transporter" evidence="4">
    <location>
        <begin position="10"/>
        <end position="234"/>
    </location>
</feature>
<dbReference type="InterPro" id="IPR003439">
    <property type="entry name" value="ABC_transporter-like_ATP-bd"/>
</dbReference>
<keyword evidence="3 5" id="KW-0067">ATP-binding</keyword>
<reference evidence="5" key="1">
    <citation type="journal article" date="2014" name="Int. J. Syst. Evol. Microbiol.">
        <title>Complete genome of a new Firmicutes species belonging to the dominant human colonic microbiota ('Ruminococcus bicirculans') reveals two chromosomes and a selective capacity to utilize plant glucans.</title>
        <authorList>
            <consortium name="NISC Comparative Sequencing Program"/>
            <person name="Wegmann U."/>
            <person name="Louis P."/>
            <person name="Goesmann A."/>
            <person name="Henrissat B."/>
            <person name="Duncan S.H."/>
            <person name="Flint H.J."/>
        </authorList>
    </citation>
    <scope>NUCLEOTIDE SEQUENCE</scope>
    <source>
        <strain evidence="5">NBRC 103408</strain>
    </source>
</reference>
<dbReference type="PANTHER" id="PTHR42781">
    <property type="entry name" value="SPERMIDINE/PUTRESCINE IMPORT ATP-BINDING PROTEIN POTA"/>
    <property type="match status" value="1"/>
</dbReference>
<dbReference type="Proteomes" id="UP001161409">
    <property type="component" value="Unassembled WGS sequence"/>
</dbReference>
<dbReference type="Gene3D" id="3.40.50.300">
    <property type="entry name" value="P-loop containing nucleotide triphosphate hydrolases"/>
    <property type="match status" value="1"/>
</dbReference>
<dbReference type="InterPro" id="IPR027417">
    <property type="entry name" value="P-loop_NTPase"/>
</dbReference>
<dbReference type="RefSeq" id="WP_169559903.1">
    <property type="nucleotide sequence ID" value="NZ_BSNF01000001.1"/>
</dbReference>
<comment type="caution">
    <text evidence="5">The sequence shown here is derived from an EMBL/GenBank/DDBJ whole genome shotgun (WGS) entry which is preliminary data.</text>
</comment>
<sequence>MVEAEALFPVVLDDVSVYRKQTRVLGPLNIRFEQTGCTVLMGPNGAGKTTFLRLLHGLVRPREGKVVWALPPEQTYARQSFVFQTPIVMRRTVQDNIAYPLIVRGAGKRQGRQQADEWIDRVGLAHVAHKDAGVISGGERQKLALARALITAPDVLFLDEPSTNLDGASTRDIEALIQAVVRDGTRVFLATHDLGQARRLADNILFIHHGAILEHAECDAFFDHPATPEARSFLRGDILL</sequence>
<evidence type="ECO:0000313" key="5">
    <source>
        <dbReference type="EMBL" id="GLQ05947.1"/>
    </source>
</evidence>
<dbReference type="PROSITE" id="PS50893">
    <property type="entry name" value="ABC_TRANSPORTER_2"/>
    <property type="match status" value="1"/>
</dbReference>
<organism evidence="5 6">
    <name type="scientific">Sneathiella chinensis</name>
    <dbReference type="NCBI Taxonomy" id="349750"/>
    <lineage>
        <taxon>Bacteria</taxon>
        <taxon>Pseudomonadati</taxon>
        <taxon>Pseudomonadota</taxon>
        <taxon>Alphaproteobacteria</taxon>
        <taxon>Sneathiellales</taxon>
        <taxon>Sneathiellaceae</taxon>
        <taxon>Sneathiella</taxon>
    </lineage>
</organism>
<evidence type="ECO:0000256" key="2">
    <source>
        <dbReference type="ARBA" id="ARBA00022741"/>
    </source>
</evidence>
<dbReference type="GO" id="GO:0005524">
    <property type="term" value="F:ATP binding"/>
    <property type="evidence" value="ECO:0007669"/>
    <property type="project" value="UniProtKB-KW"/>
</dbReference>
<dbReference type="SUPFAM" id="SSF52540">
    <property type="entry name" value="P-loop containing nucleoside triphosphate hydrolases"/>
    <property type="match status" value="1"/>
</dbReference>
<dbReference type="InterPro" id="IPR017871">
    <property type="entry name" value="ABC_transporter-like_CS"/>
</dbReference>
<dbReference type="PROSITE" id="PS00211">
    <property type="entry name" value="ABC_TRANSPORTER_1"/>
    <property type="match status" value="1"/>
</dbReference>
<keyword evidence="2" id="KW-0547">Nucleotide-binding</keyword>
<proteinExistence type="predicted"/>
<keyword evidence="6" id="KW-1185">Reference proteome</keyword>
<keyword evidence="1" id="KW-0813">Transport</keyword>
<dbReference type="Pfam" id="PF00005">
    <property type="entry name" value="ABC_tran"/>
    <property type="match status" value="1"/>
</dbReference>